<dbReference type="GO" id="GO:0005628">
    <property type="term" value="C:prospore membrane"/>
    <property type="evidence" value="ECO:0007669"/>
    <property type="project" value="TreeGrafter"/>
</dbReference>
<dbReference type="FunCoup" id="A0A448YEF1">
    <property type="interactions" value="9"/>
</dbReference>
<feature type="region of interest" description="Disordered" evidence="1">
    <location>
        <begin position="1"/>
        <end position="74"/>
    </location>
</feature>
<feature type="compositionally biased region" description="Acidic residues" evidence="1">
    <location>
        <begin position="1"/>
        <end position="13"/>
    </location>
</feature>
<evidence type="ECO:0000313" key="3">
    <source>
        <dbReference type="EMBL" id="VEU19267.1"/>
    </source>
</evidence>
<dbReference type="STRING" id="13370.A0A448YEF1"/>
<dbReference type="InterPro" id="IPR039486">
    <property type="entry name" value="Mug56/Spo71_PH"/>
</dbReference>
<dbReference type="AlphaFoldDB" id="A0A448YEF1"/>
<sequence>MGSDSESAEEDGESSNSLTSDIPNPRELKQVVKTKTNDTDTETSNEVFMDAVETLPVRTSEEKGSEVGVPPAPRKLKFDIPIRQKKPKSRPRLKSSFRSSALDVKNPLPVKEEDVHIDPKNMRFQTTRTVSMNQGDAVLAAMKLKTVGARLGMNREVQKYKEKGRLRRMFRKFGKGDTIRVERMLAMVKDGDPSMQRVTDKWHEYIVVVRSTGNDAYPAVMLFYNISRFGMKDTSAVENSNWAADKMCNTRSHDLKIMLSSRTTDISFFSSFDRSFVIHHLHESGSGGLTTVVLLPHTTLSSVRWVGFLRALLLGDRPFDRSLAILLPALKVSMSFKNTAFRIASDDTPGANGSLVLKYRCDGYEVPRNRKVDQLLDEISRRLESMARLGKIPTTERATQFMQKLHHGRNFLGFAFQIYDRLEWVVGESALALTSPWALLSDGFELELREFTHDSHIIADYTTIENVSTNSSISSSRPTSLALPLVNPSSAIVEPFAVEGFLIRLTNSVGKTATPLGRGYFKLEYFYSDGHLLMFQPFYQAVPLFEDPAGDVLSSSGEVYDVRLLEKRIAGRKSLFKHCPYERDGSHVAWLKPELFATEFQARDREALYEAERRACLVANARGVIDICNIRGIEVVDASRLPTPVRPAAAMTWGIPLGESQNPEYQDSCFEMTMKDGSRLRVLACSRSIRDIWMSRLSRLCEFWTLKAHQDLLRMIQLRQMNIEHSNVCRDAGDSAVSGGENVPLRWELSNTTTDPALYTISSHSLDSPVIYSGNLYQKHAKNRPFTRVYAILTMGFFLLFNPIERHTLSERAKPTSYSRHWATIGLSGCYVYCDPRNDLDIQSHHPRFNRDYPGDHSLPRVYGDGWRSSEDQDLRYFTLWLGSSRRPVKSATAEGKVMGNKPDASTDEKGSPTGILRAAKKFGLGATHLTFLARSRVERDLWVSRIQGEIDRMA</sequence>
<evidence type="ECO:0000313" key="4">
    <source>
        <dbReference type="Proteomes" id="UP000290900"/>
    </source>
</evidence>
<evidence type="ECO:0000259" key="2">
    <source>
        <dbReference type="SMART" id="SM00233"/>
    </source>
</evidence>
<dbReference type="InParanoid" id="A0A448YEF1"/>
<dbReference type="PANTHER" id="PTHR28076">
    <property type="entry name" value="SPORULATION-SPECIFIC PROTEIN 71"/>
    <property type="match status" value="1"/>
</dbReference>
<gene>
    <name evidence="3" type="ORF">BRENAR_LOCUS6</name>
</gene>
<feature type="region of interest" description="Disordered" evidence="1">
    <location>
        <begin position="892"/>
        <end position="913"/>
    </location>
</feature>
<feature type="domain" description="PH" evidence="2">
    <location>
        <begin position="770"/>
        <end position="954"/>
    </location>
</feature>
<dbReference type="GO" id="GO:1902657">
    <property type="term" value="P:protein localization to prospore membrane"/>
    <property type="evidence" value="ECO:0007669"/>
    <property type="project" value="InterPro"/>
</dbReference>
<feature type="domain" description="PH" evidence="2">
    <location>
        <begin position="496"/>
        <end position="704"/>
    </location>
</feature>
<dbReference type="PANTHER" id="PTHR28076:SF1">
    <property type="entry name" value="PROSPORE MEMBRANE ADAPTER PROTEIN SPO71"/>
    <property type="match status" value="1"/>
</dbReference>
<proteinExistence type="predicted"/>
<organism evidence="3 4">
    <name type="scientific">Brettanomyces naardenensis</name>
    <name type="common">Yeast</name>
    <dbReference type="NCBI Taxonomy" id="13370"/>
    <lineage>
        <taxon>Eukaryota</taxon>
        <taxon>Fungi</taxon>
        <taxon>Dikarya</taxon>
        <taxon>Ascomycota</taxon>
        <taxon>Saccharomycotina</taxon>
        <taxon>Pichiomycetes</taxon>
        <taxon>Pichiales</taxon>
        <taxon>Pichiaceae</taxon>
        <taxon>Brettanomyces</taxon>
    </lineage>
</organism>
<dbReference type="EMBL" id="CAACVR010000001">
    <property type="protein sequence ID" value="VEU19267.1"/>
    <property type="molecule type" value="Genomic_DNA"/>
</dbReference>
<dbReference type="Proteomes" id="UP000290900">
    <property type="component" value="Unassembled WGS sequence"/>
</dbReference>
<keyword evidence="4" id="KW-1185">Reference proteome</keyword>
<dbReference type="InterPro" id="IPR057379">
    <property type="entry name" value="PH_SPO71"/>
</dbReference>
<name>A0A448YEF1_BRENA</name>
<dbReference type="SMART" id="SM00233">
    <property type="entry name" value="PH"/>
    <property type="match status" value="2"/>
</dbReference>
<dbReference type="InterPro" id="IPR040345">
    <property type="entry name" value="Mug56/Spo71"/>
</dbReference>
<dbReference type="InterPro" id="IPR001849">
    <property type="entry name" value="PH_domain"/>
</dbReference>
<dbReference type="OrthoDB" id="5579281at2759"/>
<reference evidence="3 4" key="1">
    <citation type="submission" date="2018-12" db="EMBL/GenBank/DDBJ databases">
        <authorList>
            <person name="Tiukova I."/>
            <person name="Dainat J."/>
        </authorList>
    </citation>
    <scope>NUCLEOTIDE SEQUENCE [LARGE SCALE GENOMIC DNA]</scope>
</reference>
<dbReference type="Pfam" id="PF23207">
    <property type="entry name" value="PH_SPO71"/>
    <property type="match status" value="1"/>
</dbReference>
<accession>A0A448YEF1</accession>
<feature type="compositionally biased region" description="Basic and acidic residues" evidence="1">
    <location>
        <begin position="24"/>
        <end position="38"/>
    </location>
</feature>
<dbReference type="Pfam" id="PF15404">
    <property type="entry name" value="PH_4"/>
    <property type="match status" value="1"/>
</dbReference>
<protein>
    <submittedName>
        <fullName evidence="3">DEKNAAC100613</fullName>
    </submittedName>
</protein>
<evidence type="ECO:0000256" key="1">
    <source>
        <dbReference type="SAM" id="MobiDB-lite"/>
    </source>
</evidence>